<dbReference type="GO" id="GO:0000287">
    <property type="term" value="F:magnesium ion binding"/>
    <property type="evidence" value="ECO:0007669"/>
    <property type="project" value="UniProtKB-UniRule"/>
</dbReference>
<feature type="binding site" evidence="2">
    <location>
        <begin position="22"/>
        <end position="25"/>
    </location>
    <ligand>
        <name>substrate</name>
    </ligand>
</feature>
<reference evidence="3 4" key="1">
    <citation type="submission" date="2013-08" db="EMBL/GenBank/DDBJ databases">
        <authorList>
            <person name="Stouthamer R."/>
            <person name="Nunney L."/>
        </authorList>
    </citation>
    <scope>NUCLEOTIDE SEQUENCE [LARGE SCALE GENOMIC DNA]</scope>
    <source>
        <strain evidence="4">ann-1</strain>
    </source>
</reference>
<feature type="active site" description="Proton acceptor" evidence="2">
    <location>
        <position position="69"/>
    </location>
</feature>
<gene>
    <name evidence="2" type="primary">uppS</name>
    <name evidence="3" type="ORF">D934_02735</name>
</gene>
<dbReference type="Proteomes" id="UP000027215">
    <property type="component" value="Chromosome"/>
</dbReference>
<dbReference type="InterPro" id="IPR018520">
    <property type="entry name" value="UPP_synth-like_CS"/>
</dbReference>
<dbReference type="PANTHER" id="PTHR10291">
    <property type="entry name" value="DEHYDRODOLICHYL DIPHOSPHATE SYNTHASE FAMILY MEMBER"/>
    <property type="match status" value="1"/>
</dbReference>
<keyword evidence="2" id="KW-0133">Cell shape</keyword>
<feature type="binding site" evidence="2">
    <location>
        <position position="21"/>
    </location>
    <ligand>
        <name>Mg(2+)</name>
        <dbReference type="ChEBI" id="CHEBI:18420"/>
    </ligand>
</feature>
<dbReference type="InterPro" id="IPR036424">
    <property type="entry name" value="UPP_synth-like_sf"/>
</dbReference>
<dbReference type="GO" id="GO:0005829">
    <property type="term" value="C:cytosol"/>
    <property type="evidence" value="ECO:0007669"/>
    <property type="project" value="TreeGrafter"/>
</dbReference>
<comment type="catalytic activity">
    <reaction evidence="2">
        <text>8 isopentenyl diphosphate + (2E,6E)-farnesyl diphosphate = di-trans,octa-cis-undecaprenyl diphosphate + 8 diphosphate</text>
        <dbReference type="Rhea" id="RHEA:27551"/>
        <dbReference type="ChEBI" id="CHEBI:33019"/>
        <dbReference type="ChEBI" id="CHEBI:58405"/>
        <dbReference type="ChEBI" id="CHEBI:128769"/>
        <dbReference type="ChEBI" id="CHEBI:175763"/>
        <dbReference type="EC" id="2.5.1.31"/>
    </reaction>
</comment>
<feature type="binding site" evidence="2">
    <location>
        <position position="26"/>
    </location>
    <ligand>
        <name>substrate</name>
    </ligand>
</feature>
<name>A0A060H980_XYLFS</name>
<feature type="binding site" evidence="2">
    <location>
        <position position="70"/>
    </location>
    <ligand>
        <name>substrate</name>
    </ligand>
</feature>
<dbReference type="NCBIfam" id="TIGR00055">
    <property type="entry name" value="uppS"/>
    <property type="match status" value="1"/>
</dbReference>
<proteinExistence type="inferred from homology"/>
<dbReference type="KEGG" id="xfs:D934_02735"/>
<dbReference type="InterPro" id="IPR001441">
    <property type="entry name" value="UPP_synth-like"/>
</dbReference>
<feature type="binding site" evidence="2">
    <location>
        <begin position="66"/>
        <end position="68"/>
    </location>
    <ligand>
        <name>substrate</name>
    </ligand>
</feature>
<feature type="binding site" evidence="2">
    <location>
        <position position="38"/>
    </location>
    <ligand>
        <name>substrate</name>
    </ligand>
</feature>
<dbReference type="EMBL" id="CP006696">
    <property type="protein sequence ID" value="AIC09467.1"/>
    <property type="molecule type" value="Genomic_DNA"/>
</dbReference>
<dbReference type="Gene3D" id="3.40.1180.10">
    <property type="entry name" value="Decaprenyl diphosphate synthase-like"/>
    <property type="match status" value="1"/>
</dbReference>
<dbReference type="RefSeq" id="WP_020851865.1">
    <property type="nucleotide sequence ID" value="NZ_CP006696.1"/>
</dbReference>
<comment type="subunit">
    <text evidence="2">Homodimer.</text>
</comment>
<accession>A0A060H980</accession>
<dbReference type="CDD" id="cd00475">
    <property type="entry name" value="Cis_IPPS"/>
    <property type="match status" value="1"/>
</dbReference>
<dbReference type="GO" id="GO:0008834">
    <property type="term" value="F:ditrans,polycis-undecaprenyl-diphosphate synthase [(2E,6E)-farnesyl-diphosphate specific] activity"/>
    <property type="evidence" value="ECO:0007669"/>
    <property type="project" value="UniProtKB-UniRule"/>
</dbReference>
<dbReference type="GO" id="GO:0071555">
    <property type="term" value="P:cell wall organization"/>
    <property type="evidence" value="ECO:0007669"/>
    <property type="project" value="UniProtKB-KW"/>
</dbReference>
<comment type="similarity">
    <text evidence="2">Belongs to the UPP synthase family.</text>
</comment>
<dbReference type="Pfam" id="PF01255">
    <property type="entry name" value="Prenyltransf"/>
    <property type="match status" value="1"/>
</dbReference>
<feature type="binding site" evidence="2">
    <location>
        <position position="189"/>
    </location>
    <ligand>
        <name>substrate</name>
    </ligand>
</feature>
<dbReference type="PROSITE" id="PS01066">
    <property type="entry name" value="UPP_SYNTHASE"/>
    <property type="match status" value="1"/>
</dbReference>
<keyword evidence="2" id="KW-0479">Metal-binding</keyword>
<organism evidence="3 4">
    <name type="scientific">Xylella fastidiosa subsp. sandyi Ann-1</name>
    <dbReference type="NCBI Taxonomy" id="155920"/>
    <lineage>
        <taxon>Bacteria</taxon>
        <taxon>Pseudomonadati</taxon>
        <taxon>Pseudomonadota</taxon>
        <taxon>Gammaproteobacteria</taxon>
        <taxon>Lysobacterales</taxon>
        <taxon>Lysobacteraceae</taxon>
        <taxon>Xylella</taxon>
    </lineage>
</organism>
<evidence type="ECO:0000256" key="1">
    <source>
        <dbReference type="ARBA" id="ARBA00022679"/>
    </source>
</evidence>
<comment type="cofactor">
    <cofactor evidence="2">
        <name>Mg(2+)</name>
        <dbReference type="ChEBI" id="CHEBI:18420"/>
    </cofactor>
    <text evidence="2">Binds 2 magnesium ions per subunit.</text>
</comment>
<dbReference type="AlphaFoldDB" id="A0A060H980"/>
<dbReference type="PANTHER" id="PTHR10291:SF0">
    <property type="entry name" value="DEHYDRODOLICHYL DIPHOSPHATE SYNTHASE 2"/>
    <property type="match status" value="1"/>
</dbReference>
<feature type="binding site" evidence="2">
    <location>
        <position position="72"/>
    </location>
    <ligand>
        <name>substrate</name>
    </ligand>
</feature>
<protein>
    <recommendedName>
        <fullName evidence="2">Ditrans,polycis-undecaprenyl-diphosphate synthase ((2E,6E)-farnesyl-diphosphate specific)</fullName>
        <ecNumber evidence="2">2.5.1.31</ecNumber>
    </recommendedName>
    <alternativeName>
        <fullName evidence="2">Ditrans,polycis-undecaprenylcistransferase</fullName>
    </alternativeName>
    <alternativeName>
        <fullName evidence="2">Undecaprenyl diphosphate synthase</fullName>
        <shortName evidence="2">UDS</shortName>
    </alternativeName>
    <alternativeName>
        <fullName evidence="2">Undecaprenyl pyrophosphate synthase</fullName>
        <shortName evidence="2">UPP synthase</shortName>
    </alternativeName>
</protein>
<dbReference type="EC" id="2.5.1.31" evidence="2"/>
<evidence type="ECO:0000313" key="3">
    <source>
        <dbReference type="EMBL" id="AIC09467.1"/>
    </source>
</evidence>
<evidence type="ECO:0000256" key="2">
    <source>
        <dbReference type="HAMAP-Rule" id="MF_01139"/>
    </source>
</evidence>
<dbReference type="HOGENOM" id="CLU_038505_1_1_6"/>
<sequence length="255" mass="28890">MQINTIPVNPTLPRHIAIIMDGNGRWAERRSQPRTAGHRAGVKAAMRTVDFCLEKGIKMLTLFAFSSENWNRPADEVNFLMEMSIKLFGRGIEELHRRGVQVRFIGERKRFDIALVEHMTKAEHLTANNQRLILSLAVSYGGRQDITMAARALAQDVAAGRLKPEQIDEDLLGQHMSLADLPPPDMFIRTSGVIRISNFLLWQIAYTELWFTDVMWPEFNSTVLQQALDDYASRERRFGLTNAQIASRGKGSIPA</sequence>
<feature type="binding site" evidence="2">
    <location>
        <position position="34"/>
    </location>
    <ligand>
        <name>substrate</name>
    </ligand>
</feature>
<feature type="active site" evidence="2">
    <location>
        <position position="21"/>
    </location>
</feature>
<dbReference type="SUPFAM" id="SSF64005">
    <property type="entry name" value="Undecaprenyl diphosphate synthase"/>
    <property type="match status" value="1"/>
</dbReference>
<keyword evidence="1 2" id="KW-0808">Transferase</keyword>
<keyword evidence="2" id="KW-0460">Magnesium</keyword>
<comment type="function">
    <text evidence="2">Catalyzes the sequential condensation of isopentenyl diphosphate (IPP) with (2E,6E)-farnesyl diphosphate (E,E-FPP) to yield (2Z,6Z,10Z,14Z,18Z,22Z,26Z,30Z,34E,38E)-undecaprenyl diphosphate (di-trans,octa-cis-UPP). UPP is the precursor of glycosyl carrier lipid in the biosynthesis of bacterial cell wall polysaccharide components such as peptidoglycan and lipopolysaccharide.</text>
</comment>
<keyword evidence="2" id="KW-0961">Cell wall biogenesis/degradation</keyword>
<dbReference type="FunFam" id="3.40.1180.10:FF:000001">
    <property type="entry name" value="(2E,6E)-farnesyl-diphosphate-specific ditrans,polycis-undecaprenyl-diphosphate synthase"/>
    <property type="match status" value="1"/>
</dbReference>
<dbReference type="GO" id="GO:0008360">
    <property type="term" value="P:regulation of cell shape"/>
    <property type="evidence" value="ECO:0007669"/>
    <property type="project" value="UniProtKB-KW"/>
</dbReference>
<dbReference type="HAMAP" id="MF_01139">
    <property type="entry name" value="ISPT"/>
    <property type="match status" value="1"/>
</dbReference>
<dbReference type="GO" id="GO:0009252">
    <property type="term" value="P:peptidoglycan biosynthetic process"/>
    <property type="evidence" value="ECO:0007669"/>
    <property type="project" value="UniProtKB-UniRule"/>
</dbReference>
<dbReference type="PATRIC" id="fig|155920.8.peg.666"/>
<dbReference type="GO" id="GO:0016094">
    <property type="term" value="P:polyprenol biosynthetic process"/>
    <property type="evidence" value="ECO:0007669"/>
    <property type="project" value="TreeGrafter"/>
</dbReference>
<keyword evidence="2" id="KW-0573">Peptidoglycan synthesis</keyword>
<evidence type="ECO:0000313" key="4">
    <source>
        <dbReference type="Proteomes" id="UP000027215"/>
    </source>
</evidence>
<feature type="binding site" evidence="2">
    <location>
        <begin position="195"/>
        <end position="197"/>
    </location>
    <ligand>
        <name>substrate</name>
    </ligand>
</feature>
<feature type="binding site" evidence="2">
    <location>
        <position position="208"/>
    </location>
    <ligand>
        <name>Mg(2+)</name>
        <dbReference type="ChEBI" id="CHEBI:18420"/>
    </ligand>
</feature>